<dbReference type="RefSeq" id="WP_115619825.1">
    <property type="nucleotide sequence ID" value="NZ_UFVR01000004.1"/>
</dbReference>
<dbReference type="EMBL" id="UFVR01000004">
    <property type="protein sequence ID" value="SUX45861.1"/>
    <property type="molecule type" value="Genomic_DNA"/>
</dbReference>
<dbReference type="Proteomes" id="UP000254282">
    <property type="component" value="Unassembled WGS sequence"/>
</dbReference>
<reference evidence="1 2" key="1">
    <citation type="submission" date="2018-06" db="EMBL/GenBank/DDBJ databases">
        <authorList>
            <consortium name="Pathogen Informatics"/>
            <person name="Doyle S."/>
        </authorList>
    </citation>
    <scope>NUCLEOTIDE SEQUENCE [LARGE SCALE GENOMIC DNA]</scope>
    <source>
        <strain evidence="1 2">NCTC13532</strain>
    </source>
</reference>
<dbReference type="AlphaFoldDB" id="A0A381FH63"/>
<name>A0A381FH63_9FLAO</name>
<organism evidence="1 2">
    <name type="scientific">Chryseobacterium indoltheticum</name>
    <dbReference type="NCBI Taxonomy" id="254"/>
    <lineage>
        <taxon>Bacteria</taxon>
        <taxon>Pseudomonadati</taxon>
        <taxon>Bacteroidota</taxon>
        <taxon>Flavobacteriia</taxon>
        <taxon>Flavobacteriales</taxon>
        <taxon>Weeksellaceae</taxon>
        <taxon>Chryseobacterium group</taxon>
        <taxon>Chryseobacterium</taxon>
    </lineage>
</organism>
<sequence>MILEGLNTEGVLIFANITKCKTYYSDKEFDYDYPEGLSELLKQGIIHIITTDEDVEEVNFVFDKNEIDLDMWEFHDSYNYLRVDEGDEIRAISHADFTQMCHHYKGNLETYIDSSMILKNILNSGQEKTKEEYFKYELPLIEIPVGIYKINVYSLKDENILNWMEFYIHLEKLEIIDIDKITLKPLEIFA</sequence>
<gene>
    <name evidence="1" type="ORF">NCTC13532_01459</name>
</gene>
<evidence type="ECO:0000313" key="2">
    <source>
        <dbReference type="Proteomes" id="UP000254282"/>
    </source>
</evidence>
<evidence type="ECO:0000313" key="1">
    <source>
        <dbReference type="EMBL" id="SUX45861.1"/>
    </source>
</evidence>
<protein>
    <submittedName>
        <fullName evidence="1">Uncharacterized protein</fullName>
    </submittedName>
</protein>
<proteinExistence type="predicted"/>
<accession>A0A381FH63</accession>